<dbReference type="RefSeq" id="WP_123233684.1">
    <property type="nucleotide sequence ID" value="NZ_RJSG01000002.1"/>
</dbReference>
<evidence type="ECO:0000259" key="1">
    <source>
        <dbReference type="Pfam" id="PF21831"/>
    </source>
</evidence>
<dbReference type="EMBL" id="RJSG01000002">
    <property type="protein sequence ID" value="RNL79182.1"/>
    <property type="molecule type" value="Genomic_DNA"/>
</dbReference>
<sequence length="185" mass="19888">MKPRPEDTQAWVASALRSGLEDPDALRDQVVDVIRADHPGLDAVSTADAWLAHAREAWVTESAAWPTTTDHDRLTEAFGSLEAAGIVVLAGCADHWSARDELAGREPTPRGIAWFTPQDVWHAVDEGMLEVNLWHGSTANAAPGDPLLDDALAAFAAAGLEGHFDEGRIEVSAYWQRHPDGLGPA</sequence>
<dbReference type="InterPro" id="IPR054186">
    <property type="entry name" value="DUF6891"/>
</dbReference>
<dbReference type="Proteomes" id="UP000277094">
    <property type="component" value="Unassembled WGS sequence"/>
</dbReference>
<name>A0A3N0DU79_9ACTN</name>
<reference evidence="2 3" key="1">
    <citation type="submission" date="2018-11" db="EMBL/GenBank/DDBJ databases">
        <authorList>
            <person name="Li F."/>
        </authorList>
    </citation>
    <scope>NUCLEOTIDE SEQUENCE [LARGE SCALE GENOMIC DNA]</scope>
    <source>
        <strain evidence="2 3">KIS18-7</strain>
    </source>
</reference>
<dbReference type="AlphaFoldDB" id="A0A3N0DU79"/>
<dbReference type="OrthoDB" id="5515732at2"/>
<evidence type="ECO:0000313" key="3">
    <source>
        <dbReference type="Proteomes" id="UP000277094"/>
    </source>
</evidence>
<proteinExistence type="predicted"/>
<accession>A0A3N0DU79</accession>
<keyword evidence="3" id="KW-1185">Reference proteome</keyword>
<organism evidence="2 3">
    <name type="scientific">Nocardioides marmorisolisilvae</name>
    <dbReference type="NCBI Taxonomy" id="1542737"/>
    <lineage>
        <taxon>Bacteria</taxon>
        <taxon>Bacillati</taxon>
        <taxon>Actinomycetota</taxon>
        <taxon>Actinomycetes</taxon>
        <taxon>Propionibacteriales</taxon>
        <taxon>Nocardioidaceae</taxon>
        <taxon>Nocardioides</taxon>
    </lineage>
</organism>
<evidence type="ECO:0000313" key="2">
    <source>
        <dbReference type="EMBL" id="RNL79182.1"/>
    </source>
</evidence>
<feature type="domain" description="DUF6891" evidence="1">
    <location>
        <begin position="7"/>
        <end position="177"/>
    </location>
</feature>
<comment type="caution">
    <text evidence="2">The sequence shown here is derived from an EMBL/GenBank/DDBJ whole genome shotgun (WGS) entry which is preliminary data.</text>
</comment>
<protein>
    <recommendedName>
        <fullName evidence="1">DUF6891 domain-containing protein</fullName>
    </recommendedName>
</protein>
<gene>
    <name evidence="2" type="ORF">EFL95_09140</name>
</gene>
<dbReference type="Pfam" id="PF21831">
    <property type="entry name" value="DUF6891"/>
    <property type="match status" value="1"/>
</dbReference>